<dbReference type="AlphaFoldDB" id="A0A6I6H8A6"/>
<keyword evidence="2" id="KW-1185">Reference proteome</keyword>
<name>A0A6I6H8A6_9PSED</name>
<dbReference type="EMBL" id="CP046621">
    <property type="protein sequence ID" value="QGW78521.1"/>
    <property type="molecule type" value="Genomic_DNA"/>
</dbReference>
<dbReference type="Proteomes" id="UP000426235">
    <property type="component" value="Chromosome"/>
</dbReference>
<reference evidence="1" key="1">
    <citation type="submission" date="2019-12" db="EMBL/GenBank/DDBJ databases">
        <title>Hybrid Genome Assemblies of two High G+C Isolates from Undergraduate Microbiology Courses.</title>
        <authorList>
            <person name="Ne Ville C.J."/>
            <person name="Enright D."/>
            <person name="Hernandez I."/>
            <person name="Dodsworth J."/>
            <person name="Orwin P.M."/>
        </authorList>
    </citation>
    <scope>NUCLEOTIDE SEQUENCE [LARGE SCALE GENOMIC DNA]</scope>
    <source>
        <strain evidence="1">Neo</strain>
    </source>
</reference>
<sequence length="215" mass="24907">MRLEQFIQRLERYDLRHEQARIGADLQALAQNRSLLGDAMYAHIQAHGFSRGEQVYNAYSFALFYSPHLSLRMTLWMPVDARAEQQTFIYGLPHTHDFELYAVGYHGSGYRTVKYPVLNTAQVGVGTKPVLGAPEVIQLSRGELLHMRAFEDMHYQIPPDEFSVSLALMIAAPPHERSGRREWCFDENMEPIYSGLGTQEEHIYQRIEALWQRHQ</sequence>
<accession>A0A6I6H8A6</accession>
<proteinExistence type="predicted"/>
<organism evidence="1 2">
    <name type="scientific">Pseudomonas alkylphenolica</name>
    <dbReference type="NCBI Taxonomy" id="237609"/>
    <lineage>
        <taxon>Bacteria</taxon>
        <taxon>Pseudomonadati</taxon>
        <taxon>Pseudomonadota</taxon>
        <taxon>Gammaproteobacteria</taxon>
        <taxon>Pseudomonadales</taxon>
        <taxon>Pseudomonadaceae</taxon>
        <taxon>Pseudomonas</taxon>
    </lineage>
</organism>
<evidence type="ECO:0000313" key="1">
    <source>
        <dbReference type="EMBL" id="QGW78521.1"/>
    </source>
</evidence>
<gene>
    <name evidence="1" type="ORF">GPJ81_18145</name>
</gene>
<evidence type="ECO:0000313" key="2">
    <source>
        <dbReference type="Proteomes" id="UP000426235"/>
    </source>
</evidence>
<dbReference type="RefSeq" id="WP_157193384.1">
    <property type="nucleotide sequence ID" value="NZ_CP046621.1"/>
</dbReference>
<protein>
    <submittedName>
        <fullName evidence="1">Transposase</fullName>
    </submittedName>
</protein>